<proteinExistence type="predicted"/>
<evidence type="ECO:0000313" key="1">
    <source>
        <dbReference type="Proteomes" id="UP000046392"/>
    </source>
</evidence>
<organism evidence="1 2">
    <name type="scientific">Strongyloides papillosus</name>
    <name type="common">Intestinal threadworm</name>
    <dbReference type="NCBI Taxonomy" id="174720"/>
    <lineage>
        <taxon>Eukaryota</taxon>
        <taxon>Metazoa</taxon>
        <taxon>Ecdysozoa</taxon>
        <taxon>Nematoda</taxon>
        <taxon>Chromadorea</taxon>
        <taxon>Rhabditida</taxon>
        <taxon>Tylenchina</taxon>
        <taxon>Panagrolaimomorpha</taxon>
        <taxon>Strongyloidoidea</taxon>
        <taxon>Strongyloididae</taxon>
        <taxon>Strongyloides</taxon>
    </lineage>
</organism>
<dbReference type="Proteomes" id="UP000046392">
    <property type="component" value="Unplaced"/>
</dbReference>
<sequence length="173" mass="21170">MDFYNFLKKLNHVEKLRSEKFCLSYPEIPPNISLPIFHTLRHLYIRECECTKFINQTMINNLLENNKNFNRLAIHSKTTDFEEDVIKTFKRKHDNCTHDFNDDRDFVMILARSRFDYNKEREFRRFFPGETYTEMPDPFYNSFFEVNKTCIECNCNNTIFMHFQIDYESLKHK</sequence>
<accession>A0A0N5BMG1</accession>
<dbReference type="AlphaFoldDB" id="A0A0N5BMG1"/>
<protein>
    <submittedName>
        <fullName evidence="2">Uncharacterized protein</fullName>
    </submittedName>
</protein>
<name>A0A0N5BMG1_STREA</name>
<reference evidence="2" key="1">
    <citation type="submission" date="2017-02" db="UniProtKB">
        <authorList>
            <consortium name="WormBaseParasite"/>
        </authorList>
    </citation>
    <scope>IDENTIFICATION</scope>
</reference>
<dbReference type="WBParaSite" id="SPAL_0000710100.1">
    <property type="protein sequence ID" value="SPAL_0000710100.1"/>
    <property type="gene ID" value="SPAL_0000710100"/>
</dbReference>
<evidence type="ECO:0000313" key="2">
    <source>
        <dbReference type="WBParaSite" id="SPAL_0000710100.1"/>
    </source>
</evidence>
<keyword evidence="1" id="KW-1185">Reference proteome</keyword>